<reference evidence="2 3" key="1">
    <citation type="submission" date="2006-06" db="EMBL/GenBank/DDBJ databases">
        <authorList>
            <person name="Moran M.A."/>
            <person name="Ferriera S."/>
            <person name="Johnson J."/>
            <person name="Kravitz S."/>
            <person name="Beeson K."/>
            <person name="Sutton G."/>
            <person name="Rogers Y.-H."/>
            <person name="Friedman R."/>
            <person name="Frazier M."/>
            <person name="Venter J.C."/>
        </authorList>
    </citation>
    <scope>NUCLEOTIDE SEQUENCE [LARGE SCALE GENOMIC DNA]</scope>
    <source>
        <strain evidence="2 3">E-37</strain>
    </source>
</reference>
<feature type="domain" description="Transposase IS116/IS110/IS902 C-terminal" evidence="1">
    <location>
        <begin position="61"/>
        <end position="100"/>
    </location>
</feature>
<dbReference type="GO" id="GO:0003677">
    <property type="term" value="F:DNA binding"/>
    <property type="evidence" value="ECO:0007669"/>
    <property type="project" value="InterPro"/>
</dbReference>
<protein>
    <recommendedName>
        <fullName evidence="1">Transposase IS116/IS110/IS902 C-terminal domain-containing protein</fullName>
    </recommendedName>
</protein>
<dbReference type="PANTHER" id="PTHR33055">
    <property type="entry name" value="TRANSPOSASE FOR INSERTION SEQUENCE ELEMENT IS1111A"/>
    <property type="match status" value="1"/>
</dbReference>
<accession>A3K4D6</accession>
<comment type="caution">
    <text evidence="2">The sequence shown here is derived from an EMBL/GenBank/DDBJ whole genome shotgun (WGS) entry which is preliminary data.</text>
</comment>
<organism evidence="2 3">
    <name type="scientific">Sagittula stellata (strain ATCC 700073 / DSM 11524 / E-37)</name>
    <dbReference type="NCBI Taxonomy" id="388399"/>
    <lineage>
        <taxon>Bacteria</taxon>
        <taxon>Pseudomonadati</taxon>
        <taxon>Pseudomonadota</taxon>
        <taxon>Alphaproteobacteria</taxon>
        <taxon>Rhodobacterales</taxon>
        <taxon>Roseobacteraceae</taxon>
        <taxon>Sagittula</taxon>
    </lineage>
</organism>
<dbReference type="Pfam" id="PF02371">
    <property type="entry name" value="Transposase_20"/>
    <property type="match status" value="1"/>
</dbReference>
<name>A3K4D6_SAGS3</name>
<dbReference type="AlphaFoldDB" id="A3K4D6"/>
<dbReference type="Proteomes" id="UP000005713">
    <property type="component" value="Unassembled WGS sequence"/>
</dbReference>
<keyword evidence="3" id="KW-1185">Reference proteome</keyword>
<dbReference type="eggNOG" id="COG3547">
    <property type="taxonomic scope" value="Bacteria"/>
</dbReference>
<evidence type="ECO:0000313" key="2">
    <source>
        <dbReference type="EMBL" id="EBA07835.1"/>
    </source>
</evidence>
<dbReference type="GO" id="GO:0006313">
    <property type="term" value="P:DNA transposition"/>
    <property type="evidence" value="ECO:0007669"/>
    <property type="project" value="InterPro"/>
</dbReference>
<evidence type="ECO:0000259" key="1">
    <source>
        <dbReference type="Pfam" id="PF02371"/>
    </source>
</evidence>
<sequence length="125" mass="13694">MPQGSTNVQRLVVVVAGEGSDLPEAARASLQILTATLAQLDGQIETLVAEIDWRAKENVVARRLMTIPGIGQLIATAIATLAPPPQVFRKGWDCAAWLGLGFWSARRRCWSAWRWPTKWRGSCGP</sequence>
<proteinExistence type="predicted"/>
<dbReference type="PANTHER" id="PTHR33055:SF3">
    <property type="entry name" value="PUTATIVE TRANSPOSASE FOR IS117-RELATED"/>
    <property type="match status" value="1"/>
</dbReference>
<dbReference type="EMBL" id="AAYA01000007">
    <property type="protein sequence ID" value="EBA07835.1"/>
    <property type="molecule type" value="Genomic_DNA"/>
</dbReference>
<dbReference type="InterPro" id="IPR047650">
    <property type="entry name" value="Transpos_IS110"/>
</dbReference>
<evidence type="ECO:0000313" key="3">
    <source>
        <dbReference type="Proteomes" id="UP000005713"/>
    </source>
</evidence>
<dbReference type="InterPro" id="IPR003346">
    <property type="entry name" value="Transposase_20"/>
</dbReference>
<gene>
    <name evidence="2" type="ORF">SSE37_01240</name>
</gene>
<dbReference type="GO" id="GO:0004803">
    <property type="term" value="F:transposase activity"/>
    <property type="evidence" value="ECO:0007669"/>
    <property type="project" value="InterPro"/>
</dbReference>